<gene>
    <name evidence="4" type="ORF">Fcan01_26282</name>
</gene>
<dbReference type="CDD" id="cd00742">
    <property type="entry name" value="FABP"/>
    <property type="match status" value="1"/>
</dbReference>
<proteinExistence type="inferred from homology"/>
<dbReference type="Pfam" id="PF00061">
    <property type="entry name" value="Lipocalin"/>
    <property type="match status" value="1"/>
</dbReference>
<dbReference type="PRINTS" id="PR00178">
    <property type="entry name" value="FATTYACIDBP"/>
</dbReference>
<comment type="similarity">
    <text evidence="1">Belongs to the calycin superfamily. Fatty-acid binding protein (FABP) family.</text>
</comment>
<dbReference type="InterPro" id="IPR012674">
    <property type="entry name" value="Calycin"/>
</dbReference>
<dbReference type="PANTHER" id="PTHR11955">
    <property type="entry name" value="FATTY ACID BINDING PROTEIN"/>
    <property type="match status" value="1"/>
</dbReference>
<dbReference type="AlphaFoldDB" id="A0A226D411"/>
<sequence>MANIPGKYDFVSTDKYEDFLKACGVGVVNRTIASKIKNQLEYVDNGNGSWTQKTFSTFKNFQIDFKLGEKFVEETADGRKCDAVITLEGNKFVHKQSLDGEGAVVTREFKPNGELVCTFECKDVTAVRVYKKV</sequence>
<dbReference type="OrthoDB" id="354351at2759"/>
<evidence type="ECO:0000256" key="2">
    <source>
        <dbReference type="ARBA" id="ARBA00023121"/>
    </source>
</evidence>
<name>A0A226D411_FOLCA</name>
<keyword evidence="5" id="KW-1185">Reference proteome</keyword>
<dbReference type="InterPro" id="IPR000463">
    <property type="entry name" value="Fatty_acid-bd"/>
</dbReference>
<accession>A0A226D411</accession>
<feature type="domain" description="Lipocalin/cytosolic fatty-acid binding" evidence="3">
    <location>
        <begin position="6"/>
        <end position="132"/>
    </location>
</feature>
<dbReference type="Gene3D" id="2.40.128.20">
    <property type="match status" value="1"/>
</dbReference>
<protein>
    <submittedName>
        <fullName evidence="4">Fatty acid-binding protein, heart</fullName>
    </submittedName>
</protein>
<dbReference type="EMBL" id="LNIX01000042">
    <property type="protein sequence ID" value="OXA38996.1"/>
    <property type="molecule type" value="Genomic_DNA"/>
</dbReference>
<dbReference type="SUPFAM" id="SSF50814">
    <property type="entry name" value="Lipocalins"/>
    <property type="match status" value="1"/>
</dbReference>
<comment type="caution">
    <text evidence="4">The sequence shown here is derived from an EMBL/GenBank/DDBJ whole genome shotgun (WGS) entry which is preliminary data.</text>
</comment>
<reference evidence="4 5" key="1">
    <citation type="submission" date="2015-12" db="EMBL/GenBank/DDBJ databases">
        <title>The genome of Folsomia candida.</title>
        <authorList>
            <person name="Faddeeva A."/>
            <person name="Derks M.F."/>
            <person name="Anvar Y."/>
            <person name="Smit S."/>
            <person name="Van Straalen N."/>
            <person name="Roelofs D."/>
        </authorList>
    </citation>
    <scope>NUCLEOTIDE SEQUENCE [LARGE SCALE GENOMIC DNA]</scope>
    <source>
        <strain evidence="4 5">VU population</strain>
        <tissue evidence="4">Whole body</tissue>
    </source>
</reference>
<keyword evidence="2" id="KW-0446">Lipid-binding</keyword>
<dbReference type="Proteomes" id="UP000198287">
    <property type="component" value="Unassembled WGS sequence"/>
</dbReference>
<dbReference type="InterPro" id="IPR031259">
    <property type="entry name" value="ILBP"/>
</dbReference>
<organism evidence="4 5">
    <name type="scientific">Folsomia candida</name>
    <name type="common">Springtail</name>
    <dbReference type="NCBI Taxonomy" id="158441"/>
    <lineage>
        <taxon>Eukaryota</taxon>
        <taxon>Metazoa</taxon>
        <taxon>Ecdysozoa</taxon>
        <taxon>Arthropoda</taxon>
        <taxon>Hexapoda</taxon>
        <taxon>Collembola</taxon>
        <taxon>Entomobryomorpha</taxon>
        <taxon>Isotomoidea</taxon>
        <taxon>Isotomidae</taxon>
        <taxon>Proisotominae</taxon>
        <taxon>Folsomia</taxon>
    </lineage>
</organism>
<evidence type="ECO:0000256" key="1">
    <source>
        <dbReference type="ARBA" id="ARBA00008390"/>
    </source>
</evidence>
<dbReference type="GO" id="GO:0008289">
    <property type="term" value="F:lipid binding"/>
    <property type="evidence" value="ECO:0007669"/>
    <property type="project" value="UniProtKB-KW"/>
</dbReference>
<evidence type="ECO:0000259" key="3">
    <source>
        <dbReference type="Pfam" id="PF00061"/>
    </source>
</evidence>
<evidence type="ECO:0000313" key="4">
    <source>
        <dbReference type="EMBL" id="OXA38996.1"/>
    </source>
</evidence>
<evidence type="ECO:0000313" key="5">
    <source>
        <dbReference type="Proteomes" id="UP000198287"/>
    </source>
</evidence>
<dbReference type="InterPro" id="IPR000566">
    <property type="entry name" value="Lipocln_cytosolic_FA-bd_dom"/>
</dbReference>